<evidence type="ECO:0000313" key="1">
    <source>
        <dbReference type="EMBL" id="CAD9082487.1"/>
    </source>
</evidence>
<organism evidence="1">
    <name type="scientific">Percolomonas cosmopolitus</name>
    <dbReference type="NCBI Taxonomy" id="63605"/>
    <lineage>
        <taxon>Eukaryota</taxon>
        <taxon>Discoba</taxon>
        <taxon>Heterolobosea</taxon>
        <taxon>Tetramitia</taxon>
        <taxon>Eutetramitia</taxon>
        <taxon>Percolomonadidae</taxon>
        <taxon>Percolomonas</taxon>
    </lineage>
</organism>
<protein>
    <submittedName>
        <fullName evidence="1">Uncharacterized protein</fullName>
    </submittedName>
</protein>
<reference evidence="1" key="1">
    <citation type="submission" date="2021-01" db="EMBL/GenBank/DDBJ databases">
        <authorList>
            <person name="Corre E."/>
            <person name="Pelletier E."/>
            <person name="Niang G."/>
            <person name="Scheremetjew M."/>
            <person name="Finn R."/>
            <person name="Kale V."/>
            <person name="Holt S."/>
            <person name="Cochrane G."/>
            <person name="Meng A."/>
            <person name="Brown T."/>
            <person name="Cohen L."/>
        </authorList>
    </citation>
    <scope>NUCLEOTIDE SEQUENCE</scope>
    <source>
        <strain evidence="1">WS</strain>
    </source>
</reference>
<gene>
    <name evidence="1" type="ORF">PCOS0759_LOCUS5727</name>
</gene>
<dbReference type="AlphaFoldDB" id="A0A7S1PHK1"/>
<name>A0A7S1PHK1_9EUKA</name>
<dbReference type="EMBL" id="HBGD01006853">
    <property type="protein sequence ID" value="CAD9082487.1"/>
    <property type="molecule type" value="Transcribed_RNA"/>
</dbReference>
<proteinExistence type="predicted"/>
<sequence length="417" mass="47877">MNSDQDEIDAFLSEMIQEDKIRIKEAMKHLNIDAKARGSENGDLEINLLDETRSQQIGMHAEEVLGAQSTCNIGGLPWDCQLMIFSWVPNLLTMAALNRFYFKNILHSMKELTLMRNSSFESLNRQDAEDTQFTHQQHTHTNRNGTVVINMLTNSFSLRNIHFNFYIAPHSVFESLQSQTLALYDVSTEFYFDLWNDEYSTKSNQKQSRTLGVLWKEINHSELIDSTAMDENEMVFDSSTISPKNRSLQEGLLYHGTWISIKRCRDDKLICVQEDIISASNEKSTRKIVLLSQANLKKQKKASGKWKIYFLDGGILHSRSKFLLVNESGAILTGSDHFLKMGFRDVYHTLNGLLVSKHEETEGIESQNHSKGESSSLTLSDLMNLAGIGDRLLWRLDEIEIQLMYRNKKRLVYDLST</sequence>
<accession>A0A7S1PHK1</accession>